<keyword evidence="2" id="KW-1185">Reference proteome</keyword>
<protein>
    <submittedName>
        <fullName evidence="1">Uncharacterized protein</fullName>
    </submittedName>
</protein>
<evidence type="ECO:0000313" key="1">
    <source>
        <dbReference type="EMBL" id="KAI4324052.1"/>
    </source>
</evidence>
<comment type="caution">
    <text evidence="1">The sequence shown here is derived from an EMBL/GenBank/DDBJ whole genome shotgun (WGS) entry which is preliminary data.</text>
</comment>
<reference evidence="1 2" key="1">
    <citation type="journal article" date="2022" name="DNA Res.">
        <title>Chromosomal-level genome assembly of the orchid tree Bauhinia variegata (Leguminosae; Cercidoideae) supports the allotetraploid origin hypothesis of Bauhinia.</title>
        <authorList>
            <person name="Zhong Y."/>
            <person name="Chen Y."/>
            <person name="Zheng D."/>
            <person name="Pang J."/>
            <person name="Liu Y."/>
            <person name="Luo S."/>
            <person name="Meng S."/>
            <person name="Qian L."/>
            <person name="Wei D."/>
            <person name="Dai S."/>
            <person name="Zhou R."/>
        </authorList>
    </citation>
    <scope>NUCLEOTIDE SEQUENCE [LARGE SCALE GENOMIC DNA]</scope>
    <source>
        <strain evidence="1">BV-YZ2020</strain>
    </source>
</reference>
<organism evidence="1 2">
    <name type="scientific">Bauhinia variegata</name>
    <name type="common">Purple orchid tree</name>
    <name type="synonym">Phanera variegata</name>
    <dbReference type="NCBI Taxonomy" id="167791"/>
    <lineage>
        <taxon>Eukaryota</taxon>
        <taxon>Viridiplantae</taxon>
        <taxon>Streptophyta</taxon>
        <taxon>Embryophyta</taxon>
        <taxon>Tracheophyta</taxon>
        <taxon>Spermatophyta</taxon>
        <taxon>Magnoliopsida</taxon>
        <taxon>eudicotyledons</taxon>
        <taxon>Gunneridae</taxon>
        <taxon>Pentapetalae</taxon>
        <taxon>rosids</taxon>
        <taxon>fabids</taxon>
        <taxon>Fabales</taxon>
        <taxon>Fabaceae</taxon>
        <taxon>Cercidoideae</taxon>
        <taxon>Cercideae</taxon>
        <taxon>Bauhiniinae</taxon>
        <taxon>Bauhinia</taxon>
    </lineage>
</organism>
<evidence type="ECO:0000313" key="2">
    <source>
        <dbReference type="Proteomes" id="UP000828941"/>
    </source>
</evidence>
<accession>A0ACB9MJ33</accession>
<gene>
    <name evidence="1" type="ORF">L6164_023618</name>
</gene>
<dbReference type="EMBL" id="CM039434">
    <property type="protein sequence ID" value="KAI4324052.1"/>
    <property type="molecule type" value="Genomic_DNA"/>
</dbReference>
<proteinExistence type="predicted"/>
<dbReference type="Proteomes" id="UP000828941">
    <property type="component" value="Chromosome 9"/>
</dbReference>
<name>A0ACB9MJ33_BAUVA</name>
<sequence>MSQDSSESSSCCARSDHPDVASAELKLYRAFIFSVPIFFTFILLFLFYVFYLRPRRVDWASLRMRAFTEDNNDISRPSESGLSKELREMLPVIIYKESFYVKDTQCSVCLLDYQQEDRLQQIPACSHTFHMNCIDLWLANHRTCPLCRLSLSAKSSEMPNIQEIDHDTNNEETSNVQSSELRPTRHPDVGVHQNWSGEAECSANCSDLERGNTREQLQEA</sequence>